<protein>
    <submittedName>
        <fullName evidence="2">Esterase/lipase family protein</fullName>
    </submittedName>
</protein>
<dbReference type="RefSeq" id="WP_377431166.1">
    <property type="nucleotide sequence ID" value="NZ_JBHSPR010000054.1"/>
</dbReference>
<keyword evidence="3" id="KW-1185">Reference proteome</keyword>
<name>A0ABW1KKD3_9ACTN</name>
<dbReference type="Pfam" id="PF05057">
    <property type="entry name" value="DUF676"/>
    <property type="match status" value="1"/>
</dbReference>
<dbReference type="InterPro" id="IPR007751">
    <property type="entry name" value="DUF676_lipase-like"/>
</dbReference>
<organism evidence="2 3">
    <name type="scientific">Plantactinospora solaniradicis</name>
    <dbReference type="NCBI Taxonomy" id="1723736"/>
    <lineage>
        <taxon>Bacteria</taxon>
        <taxon>Bacillati</taxon>
        <taxon>Actinomycetota</taxon>
        <taxon>Actinomycetes</taxon>
        <taxon>Micromonosporales</taxon>
        <taxon>Micromonosporaceae</taxon>
        <taxon>Plantactinospora</taxon>
    </lineage>
</organism>
<sequence>MRLPIIYVRGFAGGTPGVDRAVDDPFYGFNEGSVNVRVGGDGRPHFHQFESPLLRLILEDGYQLFVQGGQRAYLHSQPDGSVAPATIWVHRFYDVSASTLGRQPEEFVLERAAEDLFAFVRLVLDRTGAERVHLVAHSMGGLICRSMIQRVIPEHTGRRDGAVDYVQRLFTYGTPHGGIEFAIGFGLVERLRDTFDTNGAEIFGPDRMYQYLMPDLPDAPRAAEPPRGWRAEDMPADGFPKDRIFCLVGTNSEDYGVAMGLSAKAVGARSDGLVQIENAYVPGAHRAFVHRSHSGRYGMVNSEEGYQNLRRFLFGDLRVDIDLAHLRVRGAADDEIVWQLETQLAIRGLPILMHEQTTAHHCPVQVEWRGTEDSLDTPLPLLTTFLCGTPPRPTRFGAEPRMGDAEAQVRTIRYALRLRLISLREEGGAFGFADHLEQTADFDDTLVVDIAPGDGQAPPRAWATWNSLIPGAIRDWQPLGEPLDDADPVTGRWRGHVRVPPSSRSILGPDAMVTLAVTTRT</sequence>
<evidence type="ECO:0000313" key="2">
    <source>
        <dbReference type="EMBL" id="MFC6022080.1"/>
    </source>
</evidence>
<evidence type="ECO:0000313" key="3">
    <source>
        <dbReference type="Proteomes" id="UP001596203"/>
    </source>
</evidence>
<evidence type="ECO:0000259" key="1">
    <source>
        <dbReference type="Pfam" id="PF05057"/>
    </source>
</evidence>
<feature type="domain" description="DUF676" evidence="1">
    <location>
        <begin position="114"/>
        <end position="181"/>
    </location>
</feature>
<gene>
    <name evidence="2" type="ORF">ACFP2T_38700</name>
</gene>
<dbReference type="EMBL" id="JBHSPR010000054">
    <property type="protein sequence ID" value="MFC6022080.1"/>
    <property type="molecule type" value="Genomic_DNA"/>
</dbReference>
<reference evidence="3" key="1">
    <citation type="journal article" date="2019" name="Int. J. Syst. Evol. Microbiol.">
        <title>The Global Catalogue of Microorganisms (GCM) 10K type strain sequencing project: providing services to taxonomists for standard genome sequencing and annotation.</title>
        <authorList>
            <consortium name="The Broad Institute Genomics Platform"/>
            <consortium name="The Broad Institute Genome Sequencing Center for Infectious Disease"/>
            <person name="Wu L."/>
            <person name="Ma J."/>
        </authorList>
    </citation>
    <scope>NUCLEOTIDE SEQUENCE [LARGE SCALE GENOMIC DNA]</scope>
    <source>
        <strain evidence="3">ZS-35-S2</strain>
    </source>
</reference>
<dbReference type="Gene3D" id="3.40.50.1820">
    <property type="entry name" value="alpha/beta hydrolase"/>
    <property type="match status" value="1"/>
</dbReference>
<dbReference type="Proteomes" id="UP001596203">
    <property type="component" value="Unassembled WGS sequence"/>
</dbReference>
<comment type="caution">
    <text evidence="2">The sequence shown here is derived from an EMBL/GenBank/DDBJ whole genome shotgun (WGS) entry which is preliminary data.</text>
</comment>
<dbReference type="InterPro" id="IPR029058">
    <property type="entry name" value="AB_hydrolase_fold"/>
</dbReference>
<accession>A0ABW1KKD3</accession>
<proteinExistence type="predicted"/>
<dbReference type="SUPFAM" id="SSF53474">
    <property type="entry name" value="alpha/beta-Hydrolases"/>
    <property type="match status" value="1"/>
</dbReference>